<name>K6CU32_SCHAZ</name>
<accession>K6CU32</accession>
<dbReference type="RefSeq" id="WP_003332680.1">
    <property type="nucleotide sequence ID" value="NZ_AJLR01000128.1"/>
</dbReference>
<dbReference type="STRING" id="1131731.BAZO_16154"/>
<protein>
    <submittedName>
        <fullName evidence="1">GntR family transcriptional regulator</fullName>
    </submittedName>
</protein>
<dbReference type="Gene3D" id="3.40.640.10">
    <property type="entry name" value="Type I PLP-dependent aspartate aminotransferase-like (Major domain)"/>
    <property type="match status" value="1"/>
</dbReference>
<evidence type="ECO:0000313" key="2">
    <source>
        <dbReference type="Proteomes" id="UP000006315"/>
    </source>
</evidence>
<keyword evidence="2" id="KW-1185">Reference proteome</keyword>
<dbReference type="AlphaFoldDB" id="K6CU32"/>
<dbReference type="InterPro" id="IPR015421">
    <property type="entry name" value="PyrdxlP-dep_Trfase_major"/>
</dbReference>
<organism evidence="1 2">
    <name type="scientific">Schinkia azotoformans LMG 9581</name>
    <dbReference type="NCBI Taxonomy" id="1131731"/>
    <lineage>
        <taxon>Bacteria</taxon>
        <taxon>Bacillati</taxon>
        <taxon>Bacillota</taxon>
        <taxon>Bacilli</taxon>
        <taxon>Bacillales</taxon>
        <taxon>Bacillaceae</taxon>
        <taxon>Calidifontibacillus/Schinkia group</taxon>
        <taxon>Schinkia</taxon>
    </lineage>
</organism>
<gene>
    <name evidence="1" type="ORF">BAZO_16154</name>
</gene>
<dbReference type="EMBL" id="AJLR01000128">
    <property type="protein sequence ID" value="EKN63752.1"/>
    <property type="molecule type" value="Genomic_DNA"/>
</dbReference>
<dbReference type="PATRIC" id="fig|1131731.3.peg.3306"/>
<reference evidence="1 2" key="1">
    <citation type="journal article" date="2012" name="Front. Microbiol.">
        <title>Redundancy and modularity in membrane-associated dissimilatory nitrate reduction in Bacillus.</title>
        <authorList>
            <person name="Heylen K."/>
            <person name="Keltjens J."/>
        </authorList>
    </citation>
    <scope>NUCLEOTIDE SEQUENCE [LARGE SCALE GENOMIC DNA]</scope>
    <source>
        <strain evidence="1 2">LMG 9581</strain>
    </source>
</reference>
<comment type="caution">
    <text evidence="1">The sequence shown here is derived from an EMBL/GenBank/DDBJ whole genome shotgun (WGS) entry which is preliminary data.</text>
</comment>
<proteinExistence type="predicted"/>
<dbReference type="SUPFAM" id="SSF53383">
    <property type="entry name" value="PLP-dependent transferases"/>
    <property type="match status" value="1"/>
</dbReference>
<dbReference type="InterPro" id="IPR015424">
    <property type="entry name" value="PyrdxlP-dep_Trfase"/>
</dbReference>
<sequence>MKERLYNEFGDRVTIHGDSTGLHLIAEFEGIYFTESLLSRINDYGVKVYPVELHTINKGFYTNHIILGFGNLDEAKIADGVAKLKRVLLTK</sequence>
<dbReference type="Proteomes" id="UP000006315">
    <property type="component" value="Unassembled WGS sequence"/>
</dbReference>
<evidence type="ECO:0000313" key="1">
    <source>
        <dbReference type="EMBL" id="EKN63752.1"/>
    </source>
</evidence>